<sequence>MGETEGAAVRVAVLKEVPPRGACNELRSTVSCVHTELDLFHWNPK</sequence>
<gene>
    <name evidence="1" type="ORF">STIAU_6225</name>
</gene>
<name>Q08ZA1_STIAD</name>
<evidence type="ECO:0000313" key="2">
    <source>
        <dbReference type="Proteomes" id="UP000032702"/>
    </source>
</evidence>
<dbReference type="EMBL" id="AAMD01000071">
    <property type="protein sequence ID" value="EAU65818.1"/>
    <property type="molecule type" value="Genomic_DNA"/>
</dbReference>
<protein>
    <submittedName>
        <fullName evidence="1">Uncharacterized protein</fullName>
    </submittedName>
</protein>
<accession>Q08ZA1</accession>
<evidence type="ECO:0000313" key="1">
    <source>
        <dbReference type="EMBL" id="EAU65818.1"/>
    </source>
</evidence>
<organism evidence="1 2">
    <name type="scientific">Stigmatella aurantiaca (strain DW4/3-1)</name>
    <dbReference type="NCBI Taxonomy" id="378806"/>
    <lineage>
        <taxon>Bacteria</taxon>
        <taxon>Pseudomonadati</taxon>
        <taxon>Myxococcota</taxon>
        <taxon>Myxococcia</taxon>
        <taxon>Myxococcales</taxon>
        <taxon>Cystobacterineae</taxon>
        <taxon>Archangiaceae</taxon>
        <taxon>Stigmatella</taxon>
    </lineage>
</organism>
<dbReference type="Proteomes" id="UP000032702">
    <property type="component" value="Unassembled WGS sequence"/>
</dbReference>
<comment type="caution">
    <text evidence="1">The sequence shown here is derived from an EMBL/GenBank/DDBJ whole genome shotgun (WGS) entry which is preliminary data.</text>
</comment>
<proteinExistence type="predicted"/>
<dbReference type="AlphaFoldDB" id="Q08ZA1"/>
<reference evidence="1 2" key="1">
    <citation type="submission" date="2006-04" db="EMBL/GenBank/DDBJ databases">
        <authorList>
            <person name="Nierman W.C."/>
        </authorList>
    </citation>
    <scope>NUCLEOTIDE SEQUENCE [LARGE SCALE GENOMIC DNA]</scope>
    <source>
        <strain evidence="1 2">DW4/3-1</strain>
    </source>
</reference>